<dbReference type="PaxDb" id="4565-Traes_3B_D64CB9A49.1"/>
<evidence type="ECO:0000256" key="14">
    <source>
        <dbReference type="PROSITE-ProRule" id="PRU00261"/>
    </source>
</evidence>
<reference evidence="17" key="1">
    <citation type="submission" date="2018-08" db="EMBL/GenBank/DDBJ databases">
        <authorList>
            <person name="Rossello M."/>
        </authorList>
    </citation>
    <scope>NUCLEOTIDE SEQUENCE [LARGE SCALE GENOMIC DNA]</scope>
    <source>
        <strain evidence="17">cv. Chinese Spring</strain>
    </source>
</reference>
<dbReference type="SMR" id="A0A3B6FNC4"/>
<organism evidence="17">
    <name type="scientific">Triticum aestivum</name>
    <name type="common">Wheat</name>
    <dbReference type="NCBI Taxonomy" id="4565"/>
    <lineage>
        <taxon>Eukaryota</taxon>
        <taxon>Viridiplantae</taxon>
        <taxon>Streptophyta</taxon>
        <taxon>Embryophyta</taxon>
        <taxon>Tracheophyta</taxon>
        <taxon>Spermatophyta</taxon>
        <taxon>Magnoliopsida</taxon>
        <taxon>Liliopsida</taxon>
        <taxon>Poales</taxon>
        <taxon>Poaceae</taxon>
        <taxon>BOP clade</taxon>
        <taxon>Pooideae</taxon>
        <taxon>Triticodae</taxon>
        <taxon>Triticeae</taxon>
        <taxon>Triticinae</taxon>
        <taxon>Triticum</taxon>
    </lineage>
</organism>
<dbReference type="PROSITE" id="PS50941">
    <property type="entry name" value="CHIT_BIND_I_2"/>
    <property type="match status" value="1"/>
</dbReference>
<dbReference type="Gene3D" id="1.10.530.10">
    <property type="match status" value="1"/>
</dbReference>
<accession>A0A3B6FNC4</accession>
<keyword evidence="11" id="KW-0326">Glycosidase</keyword>
<feature type="domain" description="Chitin-binding type-1" evidence="16">
    <location>
        <begin position="20"/>
        <end position="61"/>
    </location>
</feature>
<reference evidence="17" key="2">
    <citation type="submission" date="2018-10" db="UniProtKB">
        <authorList>
            <consortium name="EnsemblPlants"/>
        </authorList>
    </citation>
    <scope>IDENTIFICATION</scope>
</reference>
<dbReference type="CDD" id="cd00325">
    <property type="entry name" value="chitinase_GH19"/>
    <property type="match status" value="1"/>
</dbReference>
<dbReference type="Gramene" id="TraesWEE_scaffold_062278_01G000200.1">
    <property type="protein sequence ID" value="TraesWEE_scaffold_062278_01G000200.1"/>
    <property type="gene ID" value="TraesWEE_scaffold_062278_01G000200"/>
</dbReference>
<dbReference type="GO" id="GO:0000272">
    <property type="term" value="P:polysaccharide catabolic process"/>
    <property type="evidence" value="ECO:0007669"/>
    <property type="project" value="UniProtKB-KW"/>
</dbReference>
<keyword evidence="10" id="KW-0119">Carbohydrate metabolism</keyword>
<feature type="disulfide bond" evidence="13 14">
    <location>
        <begin position="32"/>
        <end position="44"/>
    </location>
</feature>
<dbReference type="Gramene" id="TraesCS3B03G0757800.1">
    <property type="protein sequence ID" value="TraesCS3B03G0757800.1.CDS"/>
    <property type="gene ID" value="TraesCS3B03G0757800"/>
</dbReference>
<dbReference type="InterPro" id="IPR018371">
    <property type="entry name" value="Chitin-binding_1_CS"/>
</dbReference>
<dbReference type="GO" id="GO:0006032">
    <property type="term" value="P:chitin catabolic process"/>
    <property type="evidence" value="ECO:0007669"/>
    <property type="project" value="UniProtKB-KW"/>
</dbReference>
<evidence type="ECO:0000256" key="12">
    <source>
        <dbReference type="ARBA" id="ARBA00023326"/>
    </source>
</evidence>
<evidence type="ECO:0000256" key="3">
    <source>
        <dbReference type="ARBA" id="ARBA00012729"/>
    </source>
</evidence>
<dbReference type="PROSITE" id="PS00026">
    <property type="entry name" value="CHIT_BIND_I_1"/>
    <property type="match status" value="1"/>
</dbReference>
<keyword evidence="4 14" id="KW-0147">Chitin-binding</keyword>
<feature type="disulfide bond" evidence="13 14">
    <location>
        <begin position="23"/>
        <end position="38"/>
    </location>
</feature>
<dbReference type="SUPFAM" id="SSF53955">
    <property type="entry name" value="Lysozyme-like"/>
    <property type="match status" value="1"/>
</dbReference>
<dbReference type="GO" id="GO:0004568">
    <property type="term" value="F:chitinase activity"/>
    <property type="evidence" value="ECO:0000318"/>
    <property type="project" value="GO_Central"/>
</dbReference>
<protein>
    <recommendedName>
        <fullName evidence="3">chitinase</fullName>
        <ecNumber evidence="3">3.2.1.14</ecNumber>
    </recommendedName>
</protein>
<evidence type="ECO:0000256" key="7">
    <source>
        <dbReference type="ARBA" id="ARBA00022821"/>
    </source>
</evidence>
<dbReference type="Gramene" id="TraesCAD_scaffold_070908_01G000200.1">
    <property type="protein sequence ID" value="TraesCAD_scaffold_070908_01G000200.1"/>
    <property type="gene ID" value="TraesCAD_scaffold_070908_01G000200"/>
</dbReference>
<dbReference type="OrthoDB" id="5985073at2759"/>
<keyword evidence="5 15" id="KW-0732">Signal</keyword>
<proteinExistence type="inferred from homology"/>
<sequence>MRGVAVVAMLVAAFAVSAQAEQCGSQAGGATCPNCLCCSKFGFCGSGSDYCGDGCQSQCKGCGGGGTPVPVPTPSGGGVSSTLTPTIALRPDAAAPQRCGVPGQGVLQLRRLCCRCQLVLGLRDHGWRRRQEARGGRVPRSDLPRDHRRVADSARRPLLVGLLLQPGAWRHLRLLHAELAVAMRAGQEVFGRGPVQISHNYNYGPAGRAIGTDLLNNPDLVATDATVSFKTALWFWMTPQSPKPSSHDVITGRWSPSGADQAAGRVPGYGVITNIINGGLECGRGQDARVADRIGFYKRYCDLLRVSYDNNLDCYNQRPFA</sequence>
<dbReference type="Gramene" id="TraesRN3B0100753700.1">
    <property type="protein sequence ID" value="TraesRN3B0100753700.1"/>
    <property type="gene ID" value="TraesRN3B0100753700"/>
</dbReference>
<dbReference type="CDD" id="cd06921">
    <property type="entry name" value="ChtBD1_GH19_hevein"/>
    <property type="match status" value="1"/>
</dbReference>
<dbReference type="PRINTS" id="PR00451">
    <property type="entry name" value="CHITINBINDNG"/>
</dbReference>
<dbReference type="PANTHER" id="PTHR22595:SF79">
    <property type="entry name" value="CHITINASE 12"/>
    <property type="match status" value="1"/>
</dbReference>
<evidence type="ECO:0000256" key="9">
    <source>
        <dbReference type="ARBA" id="ARBA00023157"/>
    </source>
</evidence>
<feature type="chain" id="PRO_5043174034" description="chitinase" evidence="15">
    <location>
        <begin position="21"/>
        <end position="321"/>
    </location>
</feature>
<dbReference type="InterPro" id="IPR036861">
    <property type="entry name" value="Endochitinase-like_sf"/>
</dbReference>
<evidence type="ECO:0000256" key="8">
    <source>
        <dbReference type="ARBA" id="ARBA00023024"/>
    </source>
</evidence>
<feature type="disulfide bond" evidence="13 14">
    <location>
        <begin position="55"/>
        <end position="59"/>
    </location>
</feature>
<evidence type="ECO:0000256" key="13">
    <source>
        <dbReference type="PIRSR" id="PIRSR001060-2"/>
    </source>
</evidence>
<dbReference type="Gramene" id="TraesCLE_scaffold_078102_01G000100.1">
    <property type="protein sequence ID" value="TraesCLE_scaffold_078102_01G000100.1"/>
    <property type="gene ID" value="TraesCLE_scaffold_078102_01G000100"/>
</dbReference>
<keyword evidence="7" id="KW-0611">Plant defense</keyword>
<dbReference type="Gene3D" id="3.30.60.10">
    <property type="entry name" value="Endochitinase-like"/>
    <property type="match status" value="1"/>
</dbReference>
<evidence type="ECO:0000256" key="5">
    <source>
        <dbReference type="ARBA" id="ARBA00022729"/>
    </source>
</evidence>
<evidence type="ECO:0000256" key="2">
    <source>
        <dbReference type="ARBA" id="ARBA00009373"/>
    </source>
</evidence>
<keyword evidence="6" id="KW-0378">Hydrolase</keyword>
<feature type="disulfide bond" evidence="13">
    <location>
        <begin position="282"/>
        <end position="314"/>
    </location>
</feature>
<dbReference type="Gramene" id="TraesROB_scaffold_074410_01G000200.1">
    <property type="protein sequence ID" value="TraesROB_scaffold_074410_01G000200.1"/>
    <property type="gene ID" value="TraesROB_scaffold_074410_01G000200"/>
</dbReference>
<dbReference type="PANTHER" id="PTHR22595">
    <property type="entry name" value="CHITINASE-RELATED"/>
    <property type="match status" value="1"/>
</dbReference>
<dbReference type="Pfam" id="PF00187">
    <property type="entry name" value="Chitin_bind_1"/>
    <property type="match status" value="1"/>
</dbReference>
<evidence type="ECO:0000256" key="4">
    <source>
        <dbReference type="ARBA" id="ARBA00022669"/>
    </source>
</evidence>
<dbReference type="SUPFAM" id="SSF57016">
    <property type="entry name" value="Plant lectins/antimicrobial peptides"/>
    <property type="match status" value="1"/>
</dbReference>
<keyword evidence="8" id="KW-0146">Chitin degradation</keyword>
<evidence type="ECO:0000259" key="16">
    <source>
        <dbReference type="PROSITE" id="PS50941"/>
    </source>
</evidence>
<dbReference type="Pfam" id="PF00182">
    <property type="entry name" value="Glyco_hydro_19"/>
    <property type="match status" value="1"/>
</dbReference>
<dbReference type="FunFam" id="3.30.60.10:FF:000001">
    <property type="entry name" value="Basic endochitinase"/>
    <property type="match status" value="1"/>
</dbReference>
<dbReference type="GO" id="GO:0016998">
    <property type="term" value="P:cell wall macromolecule catabolic process"/>
    <property type="evidence" value="ECO:0007669"/>
    <property type="project" value="InterPro"/>
</dbReference>
<evidence type="ECO:0000313" key="18">
    <source>
        <dbReference type="Proteomes" id="UP000019116"/>
    </source>
</evidence>
<dbReference type="InterPro" id="IPR016283">
    <property type="entry name" value="Glyco_hydro_19"/>
</dbReference>
<evidence type="ECO:0000256" key="15">
    <source>
        <dbReference type="SAM" id="SignalP"/>
    </source>
</evidence>
<evidence type="ECO:0000256" key="11">
    <source>
        <dbReference type="ARBA" id="ARBA00023295"/>
    </source>
</evidence>
<feature type="signal peptide" evidence="15">
    <location>
        <begin position="1"/>
        <end position="20"/>
    </location>
</feature>
<dbReference type="AlphaFoldDB" id="A0A3B6FNC4"/>
<dbReference type="OMA" id="SFRLWMA"/>
<dbReference type="GO" id="GO:0050832">
    <property type="term" value="P:defense response to fungus"/>
    <property type="evidence" value="ECO:0000318"/>
    <property type="project" value="GO_Central"/>
</dbReference>
<dbReference type="SMART" id="SM00270">
    <property type="entry name" value="ChtBD1"/>
    <property type="match status" value="1"/>
</dbReference>
<keyword evidence="9 13" id="KW-1015">Disulfide bond</keyword>
<dbReference type="InterPro" id="IPR000726">
    <property type="entry name" value="Glyco_hydro_19_cat"/>
</dbReference>
<dbReference type="PIRSF" id="PIRSF001060">
    <property type="entry name" value="Endochitinase"/>
    <property type="match status" value="1"/>
</dbReference>
<dbReference type="InterPro" id="IPR001002">
    <property type="entry name" value="Chitin-bd_1"/>
</dbReference>
<dbReference type="GO" id="GO:0008843">
    <property type="term" value="F:endochitinase activity"/>
    <property type="evidence" value="ECO:0007669"/>
    <property type="project" value="UniProtKB-EC"/>
</dbReference>
<keyword evidence="18" id="KW-1185">Reference proteome</keyword>
<dbReference type="Gramene" id="TraesARI3B03G01695030.1">
    <property type="protein sequence ID" value="TraesARI3B03G01695030.1"/>
    <property type="gene ID" value="TraesARI3B03G01695030"/>
</dbReference>
<dbReference type="GO" id="GO:0008061">
    <property type="term" value="F:chitin binding"/>
    <property type="evidence" value="ECO:0007669"/>
    <property type="project" value="UniProtKB-UniRule"/>
</dbReference>
<dbReference type="InterPro" id="IPR023346">
    <property type="entry name" value="Lysozyme-like_dom_sf"/>
</dbReference>
<comment type="catalytic activity">
    <reaction evidence="1">
        <text>Random endo-hydrolysis of N-acetyl-beta-D-glucosaminide (1-&gt;4)-beta-linkages in chitin and chitodextrins.</text>
        <dbReference type="EC" id="3.2.1.14"/>
    </reaction>
</comment>
<dbReference type="PROSITE" id="PS00774">
    <property type="entry name" value="CHITINASE_19_2"/>
    <property type="match status" value="1"/>
</dbReference>
<feature type="disulfide bond" evidence="13 14">
    <location>
        <begin position="37"/>
        <end position="51"/>
    </location>
</feature>
<dbReference type="Gramene" id="TraesCS3B02G293400.1">
    <property type="protein sequence ID" value="TraesCS3B02G293400.1"/>
    <property type="gene ID" value="TraesCS3B02G293400"/>
</dbReference>
<dbReference type="EC" id="3.2.1.14" evidence="3"/>
<comment type="similarity">
    <text evidence="2">Belongs to the glycosyl hydrolase 19 family. Chitinase class I subfamily.</text>
</comment>
<evidence type="ECO:0000313" key="17">
    <source>
        <dbReference type="EnsemblPlants" id="TraesCS3B02G293400.1"/>
    </source>
</evidence>
<evidence type="ECO:0000256" key="10">
    <source>
        <dbReference type="ARBA" id="ARBA00023277"/>
    </source>
</evidence>
<keyword evidence="12" id="KW-0624">Polysaccharide degradation</keyword>
<evidence type="ECO:0000256" key="1">
    <source>
        <dbReference type="ARBA" id="ARBA00000822"/>
    </source>
</evidence>
<dbReference type="EnsemblPlants" id="TraesCS3B02G293400.1">
    <property type="protein sequence ID" value="TraesCS3B02G293400.1"/>
    <property type="gene ID" value="TraesCS3B02G293400"/>
</dbReference>
<name>A0A3B6FNC4_WHEAT</name>
<dbReference type="STRING" id="4565.A0A3B6FNC4"/>
<dbReference type="Proteomes" id="UP000019116">
    <property type="component" value="Chromosome 3B"/>
</dbReference>
<evidence type="ECO:0000256" key="6">
    <source>
        <dbReference type="ARBA" id="ARBA00022801"/>
    </source>
</evidence>